<evidence type="ECO:0000259" key="6">
    <source>
        <dbReference type="PROSITE" id="PS50404"/>
    </source>
</evidence>
<reference evidence="8 9" key="1">
    <citation type="journal article" date="2015" name="Genome Biol.">
        <title>Comparative genomics of Steinernema reveals deeply conserved gene regulatory networks.</title>
        <authorList>
            <person name="Dillman A.R."/>
            <person name="Macchietto M."/>
            <person name="Porter C.F."/>
            <person name="Rogers A."/>
            <person name="Williams B."/>
            <person name="Antoshechkin I."/>
            <person name="Lee M.M."/>
            <person name="Goodwin Z."/>
            <person name="Lu X."/>
            <person name="Lewis E.E."/>
            <person name="Goodrich-Blair H."/>
            <person name="Stock S.P."/>
            <person name="Adams B.J."/>
            <person name="Sternberg P.W."/>
            <person name="Mortazavi A."/>
        </authorList>
    </citation>
    <scope>NUCLEOTIDE SEQUENCE [LARGE SCALE GENOMIC DNA]</scope>
    <source>
        <strain evidence="8 9">ALL</strain>
    </source>
</reference>
<dbReference type="EC" id="2.5.1.18" evidence="1"/>
<dbReference type="InterPro" id="IPR010987">
    <property type="entry name" value="Glutathione-S-Trfase_C-like"/>
</dbReference>
<dbReference type="SFLD" id="SFLDG00363">
    <property type="entry name" value="AMPS_(cytGST):_Alpha-__Mu-__Pi"/>
    <property type="match status" value="1"/>
</dbReference>
<sequence length="206" mass="23504">MPTFKLTYFDGRGLGEPARMLFAFNKIPFEDIRIKKEEWLALKPKTPYGQLPVLEVDGKELAQSFAIYRYLANEFGLAGNTPLEKAQVDAVADAYKDFSDAIKDFMYVCFGMREGDVNTLYKEVVVPAMAKHFPNILKVLKCSPSGFLMKGGITWADIYITCHLYTLQQHKPEALNDYLDLETLIEKVVNHPNLAKHVFERPESIF</sequence>
<dbReference type="InterPro" id="IPR004045">
    <property type="entry name" value="Glutathione_S-Trfase_N"/>
</dbReference>
<dbReference type="InterPro" id="IPR050213">
    <property type="entry name" value="GST_superfamily"/>
</dbReference>
<protein>
    <recommendedName>
        <fullName evidence="1">glutathione transferase</fullName>
        <ecNumber evidence="1">2.5.1.18</ecNumber>
    </recommendedName>
    <alternativeName>
        <fullName evidence="5">GST class-sigma</fullName>
    </alternativeName>
</protein>
<dbReference type="STRING" id="34508.A0A4U8UNZ1"/>
<dbReference type="PROSITE" id="PS50404">
    <property type="entry name" value="GST_NTER"/>
    <property type="match status" value="1"/>
</dbReference>
<dbReference type="Gene3D" id="3.40.30.10">
    <property type="entry name" value="Glutaredoxin"/>
    <property type="match status" value="1"/>
</dbReference>
<accession>A0A4U8UNZ1</accession>
<dbReference type="FunFam" id="3.40.30.10:FF:000189">
    <property type="entry name" value="Glutathione S-Transferase"/>
    <property type="match status" value="1"/>
</dbReference>
<dbReference type="Proteomes" id="UP000298663">
    <property type="component" value="Unassembled WGS sequence"/>
</dbReference>
<dbReference type="GO" id="GO:0004364">
    <property type="term" value="F:glutathione transferase activity"/>
    <property type="evidence" value="ECO:0007669"/>
    <property type="project" value="UniProtKB-EC"/>
</dbReference>
<feature type="domain" description="GST C-terminal" evidence="7">
    <location>
        <begin position="81"/>
        <end position="206"/>
    </location>
</feature>
<dbReference type="EMBL" id="AZBU02000001">
    <property type="protein sequence ID" value="TMS34860.1"/>
    <property type="molecule type" value="Genomic_DNA"/>
</dbReference>
<reference evidence="8 9" key="2">
    <citation type="journal article" date="2019" name="G3 (Bethesda)">
        <title>Hybrid Assembly of the Genome of the Entomopathogenic Nematode Steinernema carpocapsae Identifies the X-Chromosome.</title>
        <authorList>
            <person name="Serra L."/>
            <person name="Macchietto M."/>
            <person name="Macias-Munoz A."/>
            <person name="McGill C.J."/>
            <person name="Rodriguez I.M."/>
            <person name="Rodriguez B."/>
            <person name="Murad R."/>
            <person name="Mortazavi A."/>
        </authorList>
    </citation>
    <scope>NUCLEOTIDE SEQUENCE [LARGE SCALE GENOMIC DNA]</scope>
    <source>
        <strain evidence="8 9">ALL</strain>
    </source>
</reference>
<evidence type="ECO:0000256" key="4">
    <source>
        <dbReference type="ARBA" id="ARBA00047960"/>
    </source>
</evidence>
<keyword evidence="9" id="KW-1185">Reference proteome</keyword>
<dbReference type="Pfam" id="PF02798">
    <property type="entry name" value="GST_N"/>
    <property type="match status" value="1"/>
</dbReference>
<dbReference type="GO" id="GO:0006749">
    <property type="term" value="P:glutathione metabolic process"/>
    <property type="evidence" value="ECO:0007669"/>
    <property type="project" value="TreeGrafter"/>
</dbReference>
<name>A0A4U8UNZ1_STECR</name>
<dbReference type="InterPro" id="IPR004046">
    <property type="entry name" value="GST_C"/>
</dbReference>
<keyword evidence="2" id="KW-0808">Transferase</keyword>
<dbReference type="InterPro" id="IPR036249">
    <property type="entry name" value="Thioredoxin-like_sf"/>
</dbReference>
<dbReference type="CDD" id="cd03192">
    <property type="entry name" value="GST_C_Sigma_like"/>
    <property type="match status" value="1"/>
</dbReference>
<evidence type="ECO:0000256" key="2">
    <source>
        <dbReference type="ARBA" id="ARBA00022679"/>
    </source>
</evidence>
<dbReference type="SFLD" id="SFLDG01205">
    <property type="entry name" value="AMPS.1"/>
    <property type="match status" value="1"/>
</dbReference>
<dbReference type="PROSITE" id="PS50405">
    <property type="entry name" value="GST_CTER"/>
    <property type="match status" value="1"/>
</dbReference>
<comment type="similarity">
    <text evidence="3">Belongs to the GST superfamily. Sigma family.</text>
</comment>
<dbReference type="CDD" id="cd03039">
    <property type="entry name" value="GST_N_Sigma_like"/>
    <property type="match status" value="1"/>
</dbReference>
<evidence type="ECO:0000256" key="3">
    <source>
        <dbReference type="ARBA" id="ARBA00038317"/>
    </source>
</evidence>
<dbReference type="SUPFAM" id="SSF47616">
    <property type="entry name" value="GST C-terminal domain-like"/>
    <property type="match status" value="1"/>
</dbReference>
<dbReference type="FunFam" id="1.20.1050.10:FF:000031">
    <property type="entry name" value="Glutathione S-Transferase"/>
    <property type="match status" value="1"/>
</dbReference>
<dbReference type="AlphaFoldDB" id="A0A4U8UNZ1"/>
<dbReference type="OrthoDB" id="414243at2759"/>
<gene>
    <name evidence="8" type="ORF">L596_002367</name>
</gene>
<dbReference type="Pfam" id="PF14497">
    <property type="entry name" value="GST_C_3"/>
    <property type="match status" value="1"/>
</dbReference>
<feature type="domain" description="GST N-terminal" evidence="6">
    <location>
        <begin position="2"/>
        <end position="79"/>
    </location>
</feature>
<evidence type="ECO:0000256" key="1">
    <source>
        <dbReference type="ARBA" id="ARBA00012452"/>
    </source>
</evidence>
<dbReference type="GO" id="GO:0005737">
    <property type="term" value="C:cytoplasm"/>
    <property type="evidence" value="ECO:0007669"/>
    <property type="project" value="UniProtKB-ARBA"/>
</dbReference>
<dbReference type="InterPro" id="IPR040079">
    <property type="entry name" value="Glutathione_S-Trfase"/>
</dbReference>
<organism evidence="8 9">
    <name type="scientific">Steinernema carpocapsae</name>
    <name type="common">Entomopathogenic nematode</name>
    <dbReference type="NCBI Taxonomy" id="34508"/>
    <lineage>
        <taxon>Eukaryota</taxon>
        <taxon>Metazoa</taxon>
        <taxon>Ecdysozoa</taxon>
        <taxon>Nematoda</taxon>
        <taxon>Chromadorea</taxon>
        <taxon>Rhabditida</taxon>
        <taxon>Tylenchina</taxon>
        <taxon>Panagrolaimomorpha</taxon>
        <taxon>Strongyloidoidea</taxon>
        <taxon>Steinernematidae</taxon>
        <taxon>Steinernema</taxon>
    </lineage>
</organism>
<evidence type="ECO:0000256" key="5">
    <source>
        <dbReference type="ARBA" id="ARBA00078118"/>
    </source>
</evidence>
<dbReference type="Gene3D" id="1.20.1050.10">
    <property type="match status" value="1"/>
</dbReference>
<dbReference type="PANTHER" id="PTHR11571:SF224">
    <property type="entry name" value="HEMATOPOIETIC PROSTAGLANDIN D SYNTHASE"/>
    <property type="match status" value="1"/>
</dbReference>
<proteinExistence type="inferred from homology"/>
<comment type="caution">
    <text evidence="8">The sequence shown here is derived from an EMBL/GenBank/DDBJ whole genome shotgun (WGS) entry which is preliminary data.</text>
</comment>
<dbReference type="PANTHER" id="PTHR11571">
    <property type="entry name" value="GLUTATHIONE S-TRANSFERASE"/>
    <property type="match status" value="1"/>
</dbReference>
<comment type="catalytic activity">
    <reaction evidence="4">
        <text>RX + glutathione = an S-substituted glutathione + a halide anion + H(+)</text>
        <dbReference type="Rhea" id="RHEA:16437"/>
        <dbReference type="ChEBI" id="CHEBI:15378"/>
        <dbReference type="ChEBI" id="CHEBI:16042"/>
        <dbReference type="ChEBI" id="CHEBI:17792"/>
        <dbReference type="ChEBI" id="CHEBI:57925"/>
        <dbReference type="ChEBI" id="CHEBI:90779"/>
        <dbReference type="EC" id="2.5.1.18"/>
    </reaction>
</comment>
<dbReference type="SFLD" id="SFLDS00019">
    <property type="entry name" value="Glutathione_Transferase_(cytos"/>
    <property type="match status" value="1"/>
</dbReference>
<evidence type="ECO:0000313" key="9">
    <source>
        <dbReference type="Proteomes" id="UP000298663"/>
    </source>
</evidence>
<dbReference type="InterPro" id="IPR036282">
    <property type="entry name" value="Glutathione-S-Trfase_C_sf"/>
</dbReference>
<evidence type="ECO:0000313" key="8">
    <source>
        <dbReference type="EMBL" id="TMS34860.1"/>
    </source>
</evidence>
<dbReference type="SUPFAM" id="SSF52833">
    <property type="entry name" value="Thioredoxin-like"/>
    <property type="match status" value="1"/>
</dbReference>
<evidence type="ECO:0000259" key="7">
    <source>
        <dbReference type="PROSITE" id="PS50405"/>
    </source>
</evidence>